<accession>A0A1I5VR61</accession>
<name>A0A1I5VR61_9EURY</name>
<reference evidence="2" key="1">
    <citation type="submission" date="2016-10" db="EMBL/GenBank/DDBJ databases">
        <authorList>
            <person name="Varghese N."/>
            <person name="Submissions S."/>
        </authorList>
    </citation>
    <scope>NUCLEOTIDE SEQUENCE [LARGE SCALE GENOMIC DNA]</scope>
    <source>
        <strain evidence="2">CGMCC 1.10329</strain>
    </source>
</reference>
<dbReference type="EMBL" id="FOXI01000019">
    <property type="protein sequence ID" value="SFQ10044.1"/>
    <property type="molecule type" value="Genomic_DNA"/>
</dbReference>
<protein>
    <submittedName>
        <fullName evidence="1">Uncharacterized protein</fullName>
    </submittedName>
</protein>
<dbReference type="Proteomes" id="UP000183769">
    <property type="component" value="Unassembled WGS sequence"/>
</dbReference>
<proteinExistence type="predicted"/>
<sequence length="307" mass="32437">MTRSADLAFVVVLVLAAVAPASMAAAQESVYEADTDHELATDGAIAEFRNQSHVTGGVYGLNMSLTVADDADDAGLNDWLTRSSGRVFLRIDYNEDLARTVRFYVPKAYVAPQLKQGLEASNADLPADLEPTQDRNHTAVTVTLDGPTEAVFPISATRGSIASGRSTIGDMVANVTGFSLPSLTPNGADWHYIAASELADNQTDSVPSNATTIQYDTNTGTDAEANWVPVPDCDGGTDGVCTYTKADHLDRTFLLSTSGDPPQVRYREGSSITGQLDTAVNDALHGVDNLVNDVTGLFGDDDDDGDA</sequence>
<organism evidence="1 2">
    <name type="scientific">Halolamina pelagica</name>
    <dbReference type="NCBI Taxonomy" id="699431"/>
    <lineage>
        <taxon>Archaea</taxon>
        <taxon>Methanobacteriati</taxon>
        <taxon>Methanobacteriota</taxon>
        <taxon>Stenosarchaea group</taxon>
        <taxon>Halobacteria</taxon>
        <taxon>Halobacteriales</taxon>
        <taxon>Haloferacaceae</taxon>
    </lineage>
</organism>
<keyword evidence="2" id="KW-1185">Reference proteome</keyword>
<evidence type="ECO:0000313" key="1">
    <source>
        <dbReference type="EMBL" id="SFQ10044.1"/>
    </source>
</evidence>
<dbReference type="OrthoDB" id="205399at2157"/>
<evidence type="ECO:0000313" key="2">
    <source>
        <dbReference type="Proteomes" id="UP000183769"/>
    </source>
</evidence>
<dbReference type="AlphaFoldDB" id="A0A1I5VR61"/>
<gene>
    <name evidence="1" type="ORF">SAMN05216277_11941</name>
</gene>
<dbReference type="RefSeq" id="WP_143077004.1">
    <property type="nucleotide sequence ID" value="NZ_FOXI01000019.1"/>
</dbReference>